<comment type="caution">
    <text evidence="5">The sequence shown here is derived from an EMBL/GenBank/DDBJ whole genome shotgun (WGS) entry which is preliminary data.</text>
</comment>
<feature type="region of interest" description="Disordered" evidence="2">
    <location>
        <begin position="1"/>
        <end position="149"/>
    </location>
</feature>
<feature type="compositionally biased region" description="Low complexity" evidence="2">
    <location>
        <begin position="121"/>
        <end position="135"/>
    </location>
</feature>
<evidence type="ECO:0000256" key="2">
    <source>
        <dbReference type="SAM" id="MobiDB-lite"/>
    </source>
</evidence>
<feature type="transmembrane region" description="Helical" evidence="3">
    <location>
        <begin position="153"/>
        <end position="172"/>
    </location>
</feature>
<accession>A0AB73T8Z0</accession>
<feature type="compositionally biased region" description="Polar residues" evidence="2">
    <location>
        <begin position="7"/>
        <end position="17"/>
    </location>
</feature>
<evidence type="ECO:0000313" key="6">
    <source>
        <dbReference type="Proteomes" id="UP000245412"/>
    </source>
</evidence>
<evidence type="ECO:0000256" key="1">
    <source>
        <dbReference type="ARBA" id="ARBA00006068"/>
    </source>
</evidence>
<keyword evidence="3" id="KW-1133">Transmembrane helix</keyword>
<evidence type="ECO:0000259" key="4">
    <source>
        <dbReference type="Pfam" id="PF03816"/>
    </source>
</evidence>
<keyword evidence="3" id="KW-0472">Membrane</keyword>
<reference evidence="5 6" key="1">
    <citation type="submission" date="2018-05" db="EMBL/GenBank/DDBJ databases">
        <authorList>
            <person name="Goeker M."/>
            <person name="Huntemann M."/>
            <person name="Clum A."/>
            <person name="Pillay M."/>
            <person name="Palaniappan K."/>
            <person name="Varghese N."/>
            <person name="Mikhailova N."/>
            <person name="Stamatis D."/>
            <person name="Reddy T."/>
            <person name="Daum C."/>
            <person name="Shapiro N."/>
            <person name="Ivanova N."/>
            <person name="Kyrpides N."/>
            <person name="Woyke T."/>
        </authorList>
    </citation>
    <scope>NUCLEOTIDE SEQUENCE [LARGE SCALE GENOMIC DNA]</scope>
    <source>
        <strain evidence="5 6">DSM 26524</strain>
    </source>
</reference>
<dbReference type="PANTHER" id="PTHR33392">
    <property type="entry name" value="POLYISOPRENYL-TEICHOIC ACID--PEPTIDOGLYCAN TEICHOIC ACID TRANSFERASE TAGU"/>
    <property type="match status" value="1"/>
</dbReference>
<feature type="compositionally biased region" description="Polar residues" evidence="2">
    <location>
        <begin position="41"/>
        <end position="53"/>
    </location>
</feature>
<dbReference type="NCBIfam" id="TIGR00350">
    <property type="entry name" value="lytR_cpsA_psr"/>
    <property type="match status" value="1"/>
</dbReference>
<dbReference type="RefSeq" id="WP_109624142.1">
    <property type="nucleotide sequence ID" value="NZ_JANKBI010000001.1"/>
</dbReference>
<feature type="compositionally biased region" description="Gly residues" evidence="2">
    <location>
        <begin position="58"/>
        <end position="68"/>
    </location>
</feature>
<dbReference type="AlphaFoldDB" id="A0AB73T8Z0"/>
<evidence type="ECO:0000313" key="5">
    <source>
        <dbReference type="EMBL" id="PWJ78688.1"/>
    </source>
</evidence>
<protein>
    <submittedName>
        <fullName evidence="5">LytR family transcriptional attenuator</fullName>
    </submittedName>
</protein>
<name>A0AB73T8Z0_9FIRM</name>
<dbReference type="EMBL" id="QGGY01000001">
    <property type="protein sequence ID" value="PWJ78688.1"/>
    <property type="molecule type" value="Genomic_DNA"/>
</dbReference>
<dbReference type="InterPro" id="IPR050922">
    <property type="entry name" value="LytR/CpsA/Psr_CW_biosynth"/>
</dbReference>
<evidence type="ECO:0000256" key="3">
    <source>
        <dbReference type="SAM" id="Phobius"/>
    </source>
</evidence>
<dbReference type="Proteomes" id="UP000245412">
    <property type="component" value="Unassembled WGS sequence"/>
</dbReference>
<keyword evidence="3" id="KW-0812">Transmembrane</keyword>
<feature type="compositionally biased region" description="Low complexity" evidence="2">
    <location>
        <begin position="94"/>
        <end position="113"/>
    </location>
</feature>
<dbReference type="InterPro" id="IPR004474">
    <property type="entry name" value="LytR_CpsA_psr"/>
</dbReference>
<proteinExistence type="inferred from homology"/>
<feature type="domain" description="Cell envelope-related transcriptional attenuator" evidence="4">
    <location>
        <begin position="223"/>
        <end position="380"/>
    </location>
</feature>
<dbReference type="Gene3D" id="3.40.630.190">
    <property type="entry name" value="LCP protein"/>
    <property type="match status" value="1"/>
</dbReference>
<feature type="compositionally biased region" description="Low complexity" evidence="2">
    <location>
        <begin position="69"/>
        <end position="81"/>
    </location>
</feature>
<gene>
    <name evidence="5" type="ORF">C7383_10156</name>
</gene>
<comment type="similarity">
    <text evidence="1">Belongs to the LytR/CpsA/Psr (LCP) family.</text>
</comment>
<dbReference type="Pfam" id="PF03816">
    <property type="entry name" value="LytR_cpsA_psr"/>
    <property type="match status" value="1"/>
</dbReference>
<sequence length="483" mass="52740">MTERKNGNGSNSQNNTRADSRPAAQGNRRSGQRPEGGARSQGPNVPNMNQRHTQGPGPRQGYGQGPAGQGRPPQGGARQPGYGPGAGGPPPRNGRPGYNQGPYGQPYGQGAPRGARRPQEPGRGPARPAGGYRPPAGRPPVQQPPRKKGKKRVMFAVEILALLVLAVGLFVFSKFTKLRHENVGDVVLNENIPTSEADLMKQYTNIVLYGVDSRDGNLTTDAHSDTIMIASINNKTKDVKLVSVYRDTYLDNTNGEYRKATECYYFGGPERSRNMLNKNLDLNIEDFVTVNFNAVVAVVDRLGGIELDITDDEVVYINDYSVENKQVTGVDYENLTQSGLQTVNGIQALAYCRIRYGGGDDFKRTERQRLVLSKIIEKVKNTDPLTLNGIIDDVLPEVATSLSTTEILSLATNAASYNFVDTTGFPFNQTPMTIPSRNDCVVPNNLANNVQQLHQWMFGSEDYTPSATVQEISNKIINETGVQ</sequence>
<dbReference type="PANTHER" id="PTHR33392:SF6">
    <property type="entry name" value="POLYISOPRENYL-TEICHOIC ACID--PEPTIDOGLYCAN TEICHOIC ACID TRANSFERASE TAGU"/>
    <property type="match status" value="1"/>
</dbReference>
<keyword evidence="6" id="KW-1185">Reference proteome</keyword>
<organism evidence="5 6">
    <name type="scientific">Murimonas intestini</name>
    <dbReference type="NCBI Taxonomy" id="1337051"/>
    <lineage>
        <taxon>Bacteria</taxon>
        <taxon>Bacillati</taxon>
        <taxon>Bacillota</taxon>
        <taxon>Clostridia</taxon>
        <taxon>Lachnospirales</taxon>
        <taxon>Lachnospiraceae</taxon>
        <taxon>Murimonas</taxon>
    </lineage>
</organism>